<evidence type="ECO:0000313" key="2">
    <source>
        <dbReference type="Proteomes" id="UP000886885"/>
    </source>
</evidence>
<proteinExistence type="predicted"/>
<sequence length="141" mass="16214">MQSMDSNLIDSKRQGACYIYCINQELCDLHIYTLSHVNLIKLVMQLQMRELERMFDEVHCLSYTIFIVMLPVVNYEVDKLENAGIIKGFDYYLFLVIKKLGGESYTDLPLHAIFSLVASEKSNAFNKMKNGCTEARELALS</sequence>
<keyword evidence="2" id="KW-1185">Reference proteome</keyword>
<name>A0A8X7ZA42_POPTO</name>
<evidence type="ECO:0000313" key="1">
    <source>
        <dbReference type="EMBL" id="KAG6762708.1"/>
    </source>
</evidence>
<comment type="caution">
    <text evidence="1">The sequence shown here is derived from an EMBL/GenBank/DDBJ whole genome shotgun (WGS) entry which is preliminary data.</text>
</comment>
<dbReference type="AlphaFoldDB" id="A0A8X7ZA42"/>
<dbReference type="Proteomes" id="UP000886885">
    <property type="component" value="Chromosome 9A"/>
</dbReference>
<reference evidence="1" key="1">
    <citation type="journal article" date="2020" name="bioRxiv">
        <title>Hybrid origin of Populus tomentosa Carr. identified through genome sequencing and phylogenomic analysis.</title>
        <authorList>
            <person name="An X."/>
            <person name="Gao K."/>
            <person name="Chen Z."/>
            <person name="Li J."/>
            <person name="Yang X."/>
            <person name="Yang X."/>
            <person name="Zhou J."/>
            <person name="Guo T."/>
            <person name="Zhao T."/>
            <person name="Huang S."/>
            <person name="Miao D."/>
            <person name="Khan W.U."/>
            <person name="Rao P."/>
            <person name="Ye M."/>
            <person name="Lei B."/>
            <person name="Liao W."/>
            <person name="Wang J."/>
            <person name="Ji L."/>
            <person name="Li Y."/>
            <person name="Guo B."/>
            <person name="Mustafa N.S."/>
            <person name="Li S."/>
            <person name="Yun Q."/>
            <person name="Keller S.R."/>
            <person name="Mao J."/>
            <person name="Zhang R."/>
            <person name="Strauss S.H."/>
        </authorList>
    </citation>
    <scope>NUCLEOTIDE SEQUENCE</scope>
    <source>
        <strain evidence="1">GM15</strain>
        <tissue evidence="1">Leaf</tissue>
    </source>
</reference>
<organism evidence="1 2">
    <name type="scientific">Populus tomentosa</name>
    <name type="common">Chinese white poplar</name>
    <dbReference type="NCBI Taxonomy" id="118781"/>
    <lineage>
        <taxon>Eukaryota</taxon>
        <taxon>Viridiplantae</taxon>
        <taxon>Streptophyta</taxon>
        <taxon>Embryophyta</taxon>
        <taxon>Tracheophyta</taxon>
        <taxon>Spermatophyta</taxon>
        <taxon>Magnoliopsida</taxon>
        <taxon>eudicotyledons</taxon>
        <taxon>Gunneridae</taxon>
        <taxon>Pentapetalae</taxon>
        <taxon>rosids</taxon>
        <taxon>fabids</taxon>
        <taxon>Malpighiales</taxon>
        <taxon>Salicaceae</taxon>
        <taxon>Saliceae</taxon>
        <taxon>Populus</taxon>
    </lineage>
</organism>
<protein>
    <submittedName>
        <fullName evidence="1">Uncharacterized protein</fullName>
    </submittedName>
</protein>
<gene>
    <name evidence="1" type="ORF">POTOM_033224</name>
</gene>
<accession>A0A8X7ZA42</accession>
<dbReference type="EMBL" id="JAAWWB010000017">
    <property type="protein sequence ID" value="KAG6762708.1"/>
    <property type="molecule type" value="Genomic_DNA"/>
</dbReference>